<feature type="compositionally biased region" description="Basic residues" evidence="1">
    <location>
        <begin position="68"/>
        <end position="80"/>
    </location>
</feature>
<evidence type="ECO:0000256" key="1">
    <source>
        <dbReference type="SAM" id="MobiDB-lite"/>
    </source>
</evidence>
<protein>
    <submittedName>
        <fullName evidence="2">Uncharacterized protein</fullName>
    </submittedName>
</protein>
<evidence type="ECO:0000313" key="2">
    <source>
        <dbReference type="EMBL" id="KAL2731900.1"/>
    </source>
</evidence>
<comment type="caution">
    <text evidence="2">The sequence shown here is derived from an EMBL/GenBank/DDBJ whole genome shotgun (WGS) entry which is preliminary data.</text>
</comment>
<name>A0ABD2BGM3_VESSQ</name>
<dbReference type="Proteomes" id="UP001607302">
    <property type="component" value="Unassembled WGS sequence"/>
</dbReference>
<proteinExistence type="predicted"/>
<evidence type="ECO:0000313" key="3">
    <source>
        <dbReference type="Proteomes" id="UP001607302"/>
    </source>
</evidence>
<feature type="region of interest" description="Disordered" evidence="1">
    <location>
        <begin position="68"/>
        <end position="88"/>
    </location>
</feature>
<accession>A0ABD2BGM3</accession>
<gene>
    <name evidence="2" type="ORF">V1478_004588</name>
</gene>
<dbReference type="EMBL" id="JAUDFV010000102">
    <property type="protein sequence ID" value="KAL2731900.1"/>
    <property type="molecule type" value="Genomic_DNA"/>
</dbReference>
<feature type="region of interest" description="Disordered" evidence="1">
    <location>
        <begin position="183"/>
        <end position="204"/>
    </location>
</feature>
<keyword evidence="3" id="KW-1185">Reference proteome</keyword>
<dbReference type="AlphaFoldDB" id="A0ABD2BGM3"/>
<organism evidence="2 3">
    <name type="scientific">Vespula squamosa</name>
    <name type="common">Southern yellow jacket</name>
    <name type="synonym">Wasp</name>
    <dbReference type="NCBI Taxonomy" id="30214"/>
    <lineage>
        <taxon>Eukaryota</taxon>
        <taxon>Metazoa</taxon>
        <taxon>Ecdysozoa</taxon>
        <taxon>Arthropoda</taxon>
        <taxon>Hexapoda</taxon>
        <taxon>Insecta</taxon>
        <taxon>Pterygota</taxon>
        <taxon>Neoptera</taxon>
        <taxon>Endopterygota</taxon>
        <taxon>Hymenoptera</taxon>
        <taxon>Apocrita</taxon>
        <taxon>Aculeata</taxon>
        <taxon>Vespoidea</taxon>
        <taxon>Vespidae</taxon>
        <taxon>Vespinae</taxon>
        <taxon>Vespula</taxon>
    </lineage>
</organism>
<reference evidence="2 3" key="1">
    <citation type="journal article" date="2024" name="Ann. Entomol. Soc. Am.">
        <title>Genomic analyses of the southern and eastern yellowjacket wasps (Hymenoptera: Vespidae) reveal evolutionary signatures of social life.</title>
        <authorList>
            <person name="Catto M.A."/>
            <person name="Caine P.B."/>
            <person name="Orr S.E."/>
            <person name="Hunt B.G."/>
            <person name="Goodisman M.A.D."/>
        </authorList>
    </citation>
    <scope>NUCLEOTIDE SEQUENCE [LARGE SCALE GENOMIC DNA]</scope>
    <source>
        <strain evidence="2">233</strain>
        <tissue evidence="2">Head and thorax</tissue>
    </source>
</reference>
<sequence length="204" mass="24222">MARRRNRITEKSFASRLGNEILRKREKWYSVDGIDLIQSWKTTRRRKKSKCEKEVTLRRLIDDIAKTKERKKRTETKKKKASDDEQGWGGNGEDWIGSIVILLQIDTRPENDEDGNKENCGYELFIDLPLRRLIRIRLLTDNLSKRNCTTLTLFLERIKGRFRINGQSRDIQEQKYRSLPLLVSRKREKKSNKQDGPRNSYPDL</sequence>